<comment type="caution">
    <text evidence="9">The sequence shown here is derived from an EMBL/GenBank/DDBJ whole genome shotgun (WGS) entry which is preliminary data.</text>
</comment>
<feature type="compositionally biased region" description="Polar residues" evidence="7">
    <location>
        <begin position="415"/>
        <end position="430"/>
    </location>
</feature>
<evidence type="ECO:0000313" key="9">
    <source>
        <dbReference type="EMBL" id="KAL1852870.1"/>
    </source>
</evidence>
<keyword evidence="4 5" id="KW-0539">Nucleus</keyword>
<dbReference type="InterPro" id="IPR009057">
    <property type="entry name" value="Homeodomain-like_sf"/>
</dbReference>
<feature type="region of interest" description="Disordered" evidence="7">
    <location>
        <begin position="539"/>
        <end position="561"/>
    </location>
</feature>
<feature type="compositionally biased region" description="Basic and acidic residues" evidence="7">
    <location>
        <begin position="473"/>
        <end position="507"/>
    </location>
</feature>
<feature type="compositionally biased region" description="Basic residues" evidence="7">
    <location>
        <begin position="508"/>
        <end position="520"/>
    </location>
</feature>
<dbReference type="SMART" id="SM00389">
    <property type="entry name" value="HOX"/>
    <property type="match status" value="1"/>
</dbReference>
<feature type="compositionally biased region" description="Polar residues" evidence="7">
    <location>
        <begin position="41"/>
        <end position="51"/>
    </location>
</feature>
<dbReference type="Proteomes" id="UP001586593">
    <property type="component" value="Unassembled WGS sequence"/>
</dbReference>
<keyword evidence="3 5" id="KW-0371">Homeobox</keyword>
<evidence type="ECO:0000256" key="7">
    <source>
        <dbReference type="SAM" id="MobiDB-lite"/>
    </source>
</evidence>
<dbReference type="InterPro" id="IPR017970">
    <property type="entry name" value="Homeobox_CS"/>
</dbReference>
<dbReference type="InterPro" id="IPR001356">
    <property type="entry name" value="HD"/>
</dbReference>
<evidence type="ECO:0000256" key="4">
    <source>
        <dbReference type="ARBA" id="ARBA00023242"/>
    </source>
</evidence>
<dbReference type="EMBL" id="JAZHXJ010000723">
    <property type="protein sequence ID" value="KAL1852870.1"/>
    <property type="molecule type" value="Genomic_DNA"/>
</dbReference>
<keyword evidence="2 5" id="KW-0238">DNA-binding</keyword>
<dbReference type="Gene3D" id="1.10.10.60">
    <property type="entry name" value="Homeodomain-like"/>
    <property type="match status" value="1"/>
</dbReference>
<feature type="region of interest" description="Disordered" evidence="7">
    <location>
        <begin position="263"/>
        <end position="288"/>
    </location>
</feature>
<dbReference type="PROSITE" id="PS50071">
    <property type="entry name" value="HOMEOBOX_2"/>
    <property type="match status" value="1"/>
</dbReference>
<feature type="region of interest" description="Disordered" evidence="7">
    <location>
        <begin position="23"/>
        <end position="69"/>
    </location>
</feature>
<dbReference type="CDD" id="cd00086">
    <property type="entry name" value="homeodomain"/>
    <property type="match status" value="1"/>
</dbReference>
<feature type="domain" description="Homeobox" evidence="8">
    <location>
        <begin position="57"/>
        <end position="117"/>
    </location>
</feature>
<feature type="region of interest" description="Disordered" evidence="7">
    <location>
        <begin position="415"/>
        <end position="524"/>
    </location>
</feature>
<dbReference type="Pfam" id="PF00046">
    <property type="entry name" value="Homeodomain"/>
    <property type="match status" value="1"/>
</dbReference>
<accession>A0ABR3W4Z3</accession>
<reference evidence="9 10" key="1">
    <citation type="journal article" date="2024" name="Commun. Biol.">
        <title>Comparative genomic analysis of thermophilic fungi reveals convergent evolutionary adaptations and gene losses.</title>
        <authorList>
            <person name="Steindorff A.S."/>
            <person name="Aguilar-Pontes M.V."/>
            <person name="Robinson A.J."/>
            <person name="Andreopoulos B."/>
            <person name="LaButti K."/>
            <person name="Kuo A."/>
            <person name="Mondo S."/>
            <person name="Riley R."/>
            <person name="Otillar R."/>
            <person name="Haridas S."/>
            <person name="Lipzen A."/>
            <person name="Grimwood J."/>
            <person name="Schmutz J."/>
            <person name="Clum A."/>
            <person name="Reid I.D."/>
            <person name="Moisan M.C."/>
            <person name="Butler G."/>
            <person name="Nguyen T.T.M."/>
            <person name="Dewar K."/>
            <person name="Conant G."/>
            <person name="Drula E."/>
            <person name="Henrissat B."/>
            <person name="Hansel C."/>
            <person name="Singer S."/>
            <person name="Hutchinson M.I."/>
            <person name="de Vries R.P."/>
            <person name="Natvig D.O."/>
            <person name="Powell A.J."/>
            <person name="Tsang A."/>
            <person name="Grigoriev I.V."/>
        </authorList>
    </citation>
    <scope>NUCLEOTIDE SEQUENCE [LARGE SCALE GENOMIC DNA]</scope>
    <source>
        <strain evidence="9 10">ATCC 24622</strain>
    </source>
</reference>
<evidence type="ECO:0000259" key="8">
    <source>
        <dbReference type="PROSITE" id="PS50071"/>
    </source>
</evidence>
<dbReference type="PANTHER" id="PTHR24323">
    <property type="entry name" value="CEH-10 HOMEODOMAIN-CONTAINING HOMOLOG"/>
    <property type="match status" value="1"/>
</dbReference>
<feature type="DNA-binding region" description="Homeobox" evidence="5">
    <location>
        <begin position="59"/>
        <end position="118"/>
    </location>
</feature>
<feature type="compositionally biased region" description="Low complexity" evidence="7">
    <location>
        <begin position="164"/>
        <end position="174"/>
    </location>
</feature>
<feature type="compositionally biased region" description="Low complexity" evidence="7">
    <location>
        <begin position="263"/>
        <end position="273"/>
    </location>
</feature>
<evidence type="ECO:0000256" key="5">
    <source>
        <dbReference type="PROSITE-ProRule" id="PRU00108"/>
    </source>
</evidence>
<feature type="region of interest" description="Disordered" evidence="7">
    <location>
        <begin position="195"/>
        <end position="225"/>
    </location>
</feature>
<keyword evidence="10" id="KW-1185">Reference proteome</keyword>
<feature type="region of interest" description="Disordered" evidence="7">
    <location>
        <begin position="307"/>
        <end position="335"/>
    </location>
</feature>
<feature type="compositionally biased region" description="Polar residues" evidence="7">
    <location>
        <begin position="446"/>
        <end position="464"/>
    </location>
</feature>
<evidence type="ECO:0000256" key="2">
    <source>
        <dbReference type="ARBA" id="ARBA00023125"/>
    </source>
</evidence>
<organism evidence="9 10">
    <name type="scientific">Phialemonium thermophilum</name>
    <dbReference type="NCBI Taxonomy" id="223376"/>
    <lineage>
        <taxon>Eukaryota</taxon>
        <taxon>Fungi</taxon>
        <taxon>Dikarya</taxon>
        <taxon>Ascomycota</taxon>
        <taxon>Pezizomycotina</taxon>
        <taxon>Sordariomycetes</taxon>
        <taxon>Sordariomycetidae</taxon>
        <taxon>Cephalothecales</taxon>
        <taxon>Cephalothecaceae</taxon>
        <taxon>Phialemonium</taxon>
    </lineage>
</organism>
<dbReference type="PROSITE" id="PS00027">
    <property type="entry name" value="HOMEOBOX_1"/>
    <property type="match status" value="1"/>
</dbReference>
<feature type="region of interest" description="Disordered" evidence="7">
    <location>
        <begin position="145"/>
        <end position="180"/>
    </location>
</feature>
<evidence type="ECO:0000256" key="6">
    <source>
        <dbReference type="RuleBase" id="RU000682"/>
    </source>
</evidence>
<dbReference type="PANTHER" id="PTHR24323:SF7">
    <property type="entry name" value="HOMEOBOX DOMAIN-CONTAINING PROTEIN"/>
    <property type="match status" value="1"/>
</dbReference>
<comment type="subcellular location">
    <subcellularLocation>
        <location evidence="1 5 6">Nucleus</location>
    </subcellularLocation>
</comment>
<evidence type="ECO:0000256" key="3">
    <source>
        <dbReference type="ARBA" id="ARBA00023155"/>
    </source>
</evidence>
<sequence>MASHELSGVTSQPSVAVVGERAAFASTSESDDSGESSQVSLAISTGDSTCGTPVAERHPKGRRKRTAAKDKAILEAAYTANPKPDKAARLEIVKRVSLNEKEVQIWFQNRRQNDRRKSRPLSPQEVAALRYGGMQILSSDSIPYDSIRPASASDTPPTQNVLVSGPGSSSSPSSQHDSACTWLSSERFAQDTNDNVSQPLAQSSPPCQAGASWRRSQNSDDSLQLSRSFSGSIGYLSNRWNTESSISNPSHREHDKLDALLSSRQSMSSVQPSSSPPDPSLLPLPNSQSSQLRLSLAYGKAEVVPSVTSPVRDSAVEPTSEGTSAAPVRRPSFQRSRSAHAAVTLPPISALTSSVPALGPRPFLPRLTRGRSRDVHAWEFCCDPDSQEDALTAQAKHESSGSAIAVISLLRSTSSAGVSSSPLQPSNSAKRNAPTRPERTKRQKLARTSSSVARLQTHTVSAKSRTLALPGKESGKRDPEKAKLTLEPGRGSDSDKENWSPDEDGNRHTHLAHQNPHSRRPLPTGVETLSQANLRRGAGRVLQQQEKQHHRLSPLPSLNRANTVPVFGKGAAESPHSPLRIFEDSPACAEMADDEVERFMRGEVSPSKKGDVDAVAGLLSLSQGNWG</sequence>
<feature type="compositionally biased region" description="Polar residues" evidence="7">
    <location>
        <begin position="195"/>
        <end position="206"/>
    </location>
</feature>
<dbReference type="InterPro" id="IPR051775">
    <property type="entry name" value="Homeobox_domain"/>
</dbReference>
<gene>
    <name evidence="9" type="ORF">VTK73DRAFT_9120</name>
</gene>
<name>A0ABR3W4Z3_9PEZI</name>
<protein>
    <recommendedName>
        <fullName evidence="8">Homeobox domain-containing protein</fullName>
    </recommendedName>
</protein>
<dbReference type="SUPFAM" id="SSF46689">
    <property type="entry name" value="Homeodomain-like"/>
    <property type="match status" value="1"/>
</dbReference>
<evidence type="ECO:0000256" key="1">
    <source>
        <dbReference type="ARBA" id="ARBA00004123"/>
    </source>
</evidence>
<evidence type="ECO:0000313" key="10">
    <source>
        <dbReference type="Proteomes" id="UP001586593"/>
    </source>
</evidence>
<feature type="compositionally biased region" description="Polar residues" evidence="7">
    <location>
        <begin position="214"/>
        <end position="225"/>
    </location>
</feature>
<feature type="compositionally biased region" description="Polar residues" evidence="7">
    <location>
        <begin position="152"/>
        <end position="162"/>
    </location>
</feature>
<proteinExistence type="predicted"/>